<keyword evidence="2" id="KW-0328">Glycosyltransferase</keyword>
<dbReference type="Pfam" id="PF00534">
    <property type="entry name" value="Glycos_transf_1"/>
    <property type="match status" value="1"/>
</dbReference>
<accession>A0AAW9HJK1</accession>
<gene>
    <name evidence="2" type="ORF">SOV92_22970</name>
</gene>
<dbReference type="Gene3D" id="3.40.50.2000">
    <property type="entry name" value="Glycogen Phosphorylase B"/>
    <property type="match status" value="1"/>
</dbReference>
<dbReference type="AlphaFoldDB" id="A0AAW9HJK1"/>
<evidence type="ECO:0000313" key="2">
    <source>
        <dbReference type="EMBL" id="MDY4380629.1"/>
    </source>
</evidence>
<keyword evidence="2" id="KW-0808">Transferase</keyword>
<dbReference type="InterPro" id="IPR001296">
    <property type="entry name" value="Glyco_trans_1"/>
</dbReference>
<dbReference type="EC" id="2.4.-.-" evidence="2"/>
<dbReference type="EMBL" id="JAXHOZ010000099">
    <property type="protein sequence ID" value="MDY4380629.1"/>
    <property type="molecule type" value="Genomic_DNA"/>
</dbReference>
<organism evidence="2 3">
    <name type="scientific">Pectobacterium brasiliense</name>
    <dbReference type="NCBI Taxonomy" id="180957"/>
    <lineage>
        <taxon>Bacteria</taxon>
        <taxon>Pseudomonadati</taxon>
        <taxon>Pseudomonadota</taxon>
        <taxon>Gammaproteobacteria</taxon>
        <taxon>Enterobacterales</taxon>
        <taxon>Pectobacteriaceae</taxon>
        <taxon>Pectobacterium</taxon>
    </lineage>
</organism>
<dbReference type="RefSeq" id="WP_256553624.1">
    <property type="nucleotide sequence ID" value="NZ_JAXHOZ010000099.1"/>
</dbReference>
<proteinExistence type="predicted"/>
<evidence type="ECO:0000259" key="1">
    <source>
        <dbReference type="Pfam" id="PF00534"/>
    </source>
</evidence>
<dbReference type="Proteomes" id="UP001269968">
    <property type="component" value="Unassembled WGS sequence"/>
</dbReference>
<dbReference type="GO" id="GO:0016757">
    <property type="term" value="F:glycosyltransferase activity"/>
    <property type="evidence" value="ECO:0007669"/>
    <property type="project" value="UniProtKB-KW"/>
</dbReference>
<evidence type="ECO:0000313" key="3">
    <source>
        <dbReference type="Proteomes" id="UP001269968"/>
    </source>
</evidence>
<sequence>MSDNTFVIAMPRFALSGGNLVSYHLGLSLQSKGYTVICDSGFSVKNISEVELLKSNKGIVGTVLNLLSFLLLSVHAVFYKNYISTHHLTSLFNFIRRCKFCFVQDIECEFYPKSFKWLGNYFWNNYLCAENLIFTNKILAKKLGYEVGDIGFPYIDIPSIEQYEKKYDAVLILRDGDYKNPLKTYEVFKSVKELGHKAILINASKRMIEDAGVINNLNRNDFIKTLSMSNCFICLSDWEGLGLPNLEAYALGLNVISTSIPSAILLKEFDEKCVNIFDGVIDSAMIRDNLNEIDVKTRVSFLKFESEKWFKYACNKITQASKN</sequence>
<comment type="caution">
    <text evidence="2">The sequence shown here is derived from an EMBL/GenBank/DDBJ whole genome shotgun (WGS) entry which is preliminary data.</text>
</comment>
<reference evidence="2" key="1">
    <citation type="submission" date="2023-11" db="EMBL/GenBank/DDBJ databases">
        <title>Comparative genomics revealed phylogeny of phytopathogenic Pectobacterium aroidearum based on whole-genome sequencing and function of putative horizontal acquire islands in P. aroidearum PccS1.</title>
        <authorList>
            <person name="Fan J."/>
            <person name="Yang L."/>
        </authorList>
    </citation>
    <scope>NUCLEOTIDE SEQUENCE</scope>
    <source>
        <strain evidence="2">NJAU140</strain>
    </source>
</reference>
<protein>
    <submittedName>
        <fullName evidence="2">Glycosyltransferase</fullName>
        <ecNumber evidence="2">2.4.-.-</ecNumber>
    </submittedName>
</protein>
<feature type="domain" description="Glycosyl transferase family 1" evidence="1">
    <location>
        <begin position="209"/>
        <end position="261"/>
    </location>
</feature>
<dbReference type="SUPFAM" id="SSF53756">
    <property type="entry name" value="UDP-Glycosyltransferase/glycogen phosphorylase"/>
    <property type="match status" value="1"/>
</dbReference>
<name>A0AAW9HJK1_9GAMM</name>